<dbReference type="Proteomes" id="UP001067235">
    <property type="component" value="Unassembled WGS sequence"/>
</dbReference>
<dbReference type="Pfam" id="PF02709">
    <property type="entry name" value="Glyco_transf_7C"/>
    <property type="match status" value="1"/>
</dbReference>
<name>A0ABT4N181_GORRU</name>
<dbReference type="GO" id="GO:0016757">
    <property type="term" value="F:glycosyltransferase activity"/>
    <property type="evidence" value="ECO:0007669"/>
    <property type="project" value="UniProtKB-KW"/>
</dbReference>
<reference evidence="6" key="1">
    <citation type="submission" date="2022-12" db="EMBL/GenBank/DDBJ databases">
        <authorList>
            <person name="Krivoruchko A.V."/>
            <person name="Elkin A."/>
        </authorList>
    </citation>
    <scope>NUCLEOTIDE SEQUENCE</scope>
    <source>
        <strain evidence="6">IEGM 1388</strain>
    </source>
</reference>
<sequence length="299" mass="32498">MTSVCQPPKIVAITIVSGRHDHLARQLDGVRAATTPPAEHIIVAMDDAAVHDIAAPYPSTRVVDVEGAGKHLPLAQARNLGAQTAIDAGAEQLIFLDVDCVPGPALFRWYGAAADRTGGERLLYCGPVTYLPPQADLSDLGALTYPHAARPNPEAGDIVRDDEMTLFWSLSFALTVANWQLIGGFETTYEGYGGEDTDFAMSAAANDFRIAWVGGAHAYHQYHPVSSPPVEHLDDILRNARIFHARWGWWPMQGWLDAFRDQGLIAFDAGGDDWITLHPRSGDSGAGRRFRASRNGYAI</sequence>
<dbReference type="RefSeq" id="WP_301573638.1">
    <property type="nucleotide sequence ID" value="NZ_JAPWIE010000008.1"/>
</dbReference>
<protein>
    <submittedName>
        <fullName evidence="6">Galactosyltransferase-related protein</fullName>
    </submittedName>
</protein>
<evidence type="ECO:0000313" key="7">
    <source>
        <dbReference type="Proteomes" id="UP001067235"/>
    </source>
</evidence>
<dbReference type="SUPFAM" id="SSF53448">
    <property type="entry name" value="Nucleotide-diphospho-sugar transferases"/>
    <property type="match status" value="1"/>
</dbReference>
<evidence type="ECO:0000259" key="5">
    <source>
        <dbReference type="Pfam" id="PF02709"/>
    </source>
</evidence>
<organism evidence="6 7">
    <name type="scientific">Gordonia rubripertincta</name>
    <name type="common">Rhodococcus corallinus</name>
    <dbReference type="NCBI Taxonomy" id="36822"/>
    <lineage>
        <taxon>Bacteria</taxon>
        <taxon>Bacillati</taxon>
        <taxon>Actinomycetota</taxon>
        <taxon>Actinomycetes</taxon>
        <taxon>Mycobacteriales</taxon>
        <taxon>Gordoniaceae</taxon>
        <taxon>Gordonia</taxon>
    </lineage>
</organism>
<evidence type="ECO:0000256" key="2">
    <source>
        <dbReference type="ARBA" id="ARBA00006739"/>
    </source>
</evidence>
<dbReference type="EMBL" id="JAPWIE010000008">
    <property type="protein sequence ID" value="MCZ4553017.1"/>
    <property type="molecule type" value="Genomic_DNA"/>
</dbReference>
<dbReference type="Gene3D" id="3.90.550.10">
    <property type="entry name" value="Spore Coat Polysaccharide Biosynthesis Protein SpsA, Chain A"/>
    <property type="match status" value="1"/>
</dbReference>
<keyword evidence="3 6" id="KW-0328">Glycosyltransferase</keyword>
<dbReference type="InterPro" id="IPR029044">
    <property type="entry name" value="Nucleotide-diphossugar_trans"/>
</dbReference>
<comment type="caution">
    <text evidence="6">The sequence shown here is derived from an EMBL/GenBank/DDBJ whole genome shotgun (WGS) entry which is preliminary data.</text>
</comment>
<keyword evidence="7" id="KW-1185">Reference proteome</keyword>
<proteinExistence type="inferred from homology"/>
<gene>
    <name evidence="6" type="ORF">O4213_23715</name>
</gene>
<evidence type="ECO:0000256" key="1">
    <source>
        <dbReference type="ARBA" id="ARBA00004776"/>
    </source>
</evidence>
<dbReference type="CDD" id="cd00761">
    <property type="entry name" value="Glyco_tranf_GTA_type"/>
    <property type="match status" value="1"/>
</dbReference>
<evidence type="ECO:0000256" key="4">
    <source>
        <dbReference type="ARBA" id="ARBA00022679"/>
    </source>
</evidence>
<comment type="pathway">
    <text evidence="1">Cell wall biogenesis; cell wall polysaccharide biosynthesis.</text>
</comment>
<comment type="similarity">
    <text evidence="2">Belongs to the glycosyltransferase 2 family.</text>
</comment>
<evidence type="ECO:0000256" key="3">
    <source>
        <dbReference type="ARBA" id="ARBA00022676"/>
    </source>
</evidence>
<accession>A0ABT4N181</accession>
<dbReference type="InterPro" id="IPR027791">
    <property type="entry name" value="Galactosyl_T_C"/>
</dbReference>
<keyword evidence="4" id="KW-0808">Transferase</keyword>
<feature type="domain" description="Galactosyltransferase C-terminal" evidence="5">
    <location>
        <begin position="167"/>
        <end position="223"/>
    </location>
</feature>
<evidence type="ECO:0000313" key="6">
    <source>
        <dbReference type="EMBL" id="MCZ4553017.1"/>
    </source>
</evidence>
<dbReference type="PANTHER" id="PTHR43179">
    <property type="entry name" value="RHAMNOSYLTRANSFERASE WBBL"/>
    <property type="match status" value="1"/>
</dbReference>
<dbReference type="PANTHER" id="PTHR43179:SF12">
    <property type="entry name" value="GALACTOFURANOSYLTRANSFERASE GLFT2"/>
    <property type="match status" value="1"/>
</dbReference>